<feature type="region of interest" description="Disordered" evidence="4">
    <location>
        <begin position="304"/>
        <end position="336"/>
    </location>
</feature>
<sequence>MVGDVLASLTSKKDNIPYENSANKSSCRFISYSLIKVLLGVKDLISVLASHCIFMSSIGSNSIVVFGGSSKTLMLVHICPNMQNMSETLASLNFSARARNAMLSLGNRDTIKKWKDIANDARKELLEKEKEISDLKLESIGLKEDLKRANDQCVLLYNEVQKAWKVSFTLQSDLKAENIMLADKHQIEKEQNVQLRNQIAQLLQVEQDQKLQIEERDSTIQMLQAKLRSVESQLNEALLSNETRTANGSGPQTGEQTSNKTTADDMDSTAVTKRLEDELKKRDALIERLHEENEKLFDRLTEKASLAGSPQVSSPSPRGPLTQSRDSGRDDNSIAKGRLGDAVSLPLASEKIESSVALVKSGSDKIKTTPAGEYLTAALNDFDPEQYDSLAAISDGANKLLMLVLAAVIKAGASREHEILAEIRDAVFAFIRKMEPKRVMDTMLVSRVRILYIRSLLARSPELQSIKVSPVERFLEKPNSGRSRSSSRGSSPGRSPVRYDSSTRNMLVEDQIQGFKVNIKPEKKSKLSSVVLKIRGIDQDTWRQHVTGGKLREITEEAKIFAVGNKALAALFVHTPAGELQRQIRNWLAENFDFLTVADDTVPGATGQLELLSTAIMDGWMAGLGAAHPPNTDALGQLLSEYARRVYTSQLQHLKDIAGTLATEVAEDSAQVAKLRSALESVDHKRRKILQQMKSDAAMLNLEDGATPIRNPSTAAEDARLASLISLDGILKQVKDITRQTSVSVLSKSKKRSMLAALDELSERMPSLLDVDHPCAQRHIAEGRHAVELTPEEDDKVVDATRATKLLGDTPYGVETDVAQWNVLQFNTGSTNPFIIKCGANSNSELVIKADARVQEPKGGEIVRVVPRPTVLENMSLDEIKEVFTELPEALSLLALARTADGTRARYSRLYRTLAMKVPALRDLVGELEKGGVLKDMKS</sequence>
<feature type="compositionally biased region" description="Low complexity" evidence="4">
    <location>
        <begin position="480"/>
        <end position="496"/>
    </location>
</feature>
<comment type="similarity">
    <text evidence="2">Belongs to the TRAFAC class myosin-kinesin ATPase superfamily. Kinesin family.</text>
</comment>
<dbReference type="PROSITE" id="PS50067">
    <property type="entry name" value="KINESIN_MOTOR_2"/>
    <property type="match status" value="1"/>
</dbReference>
<organism evidence="6">
    <name type="scientific">Sesamum angustifolium</name>
    <dbReference type="NCBI Taxonomy" id="2727405"/>
    <lineage>
        <taxon>Eukaryota</taxon>
        <taxon>Viridiplantae</taxon>
        <taxon>Streptophyta</taxon>
        <taxon>Embryophyta</taxon>
        <taxon>Tracheophyta</taxon>
        <taxon>Spermatophyta</taxon>
        <taxon>Magnoliopsida</taxon>
        <taxon>eudicotyledons</taxon>
        <taxon>Gunneridae</taxon>
        <taxon>Pentapetalae</taxon>
        <taxon>asterids</taxon>
        <taxon>lamiids</taxon>
        <taxon>Lamiales</taxon>
        <taxon>Pedaliaceae</taxon>
        <taxon>Sesamum</taxon>
    </lineage>
</organism>
<evidence type="ECO:0000313" key="6">
    <source>
        <dbReference type="EMBL" id="KAL0381671.1"/>
    </source>
</evidence>
<dbReference type="GO" id="GO:0005524">
    <property type="term" value="F:ATP binding"/>
    <property type="evidence" value="ECO:0007669"/>
    <property type="project" value="InterPro"/>
</dbReference>
<feature type="region of interest" description="Disordered" evidence="4">
    <location>
        <begin position="477"/>
        <end position="500"/>
    </location>
</feature>
<dbReference type="PANTHER" id="PTHR47972">
    <property type="entry name" value="KINESIN-LIKE PROTEIN KLP-3"/>
    <property type="match status" value="1"/>
</dbReference>
<evidence type="ECO:0000259" key="5">
    <source>
        <dbReference type="PROSITE" id="PS50067"/>
    </source>
</evidence>
<dbReference type="InterPro" id="IPR027417">
    <property type="entry name" value="P-loop_NTPase"/>
</dbReference>
<dbReference type="InterPro" id="IPR001752">
    <property type="entry name" value="Kinesin_motor_dom"/>
</dbReference>
<proteinExistence type="inferred from homology"/>
<evidence type="ECO:0000256" key="1">
    <source>
        <dbReference type="ARBA" id="ARBA00023175"/>
    </source>
</evidence>
<comment type="caution">
    <text evidence="6">The sequence shown here is derived from an EMBL/GenBank/DDBJ whole genome shotgun (WGS) entry which is preliminary data.</text>
</comment>
<dbReference type="EMBL" id="JACGWK010000001">
    <property type="protein sequence ID" value="KAL0381671.1"/>
    <property type="molecule type" value="Genomic_DNA"/>
</dbReference>
<dbReference type="GO" id="GO:0007018">
    <property type="term" value="P:microtubule-based movement"/>
    <property type="evidence" value="ECO:0007669"/>
    <property type="project" value="InterPro"/>
</dbReference>
<feature type="coiled-coil region" evidence="3">
    <location>
        <begin position="111"/>
        <end position="152"/>
    </location>
</feature>
<feature type="region of interest" description="Disordered" evidence="4">
    <location>
        <begin position="241"/>
        <end position="270"/>
    </location>
</feature>
<dbReference type="PANTHER" id="PTHR47972:SF22">
    <property type="entry name" value="KINESIN-LIKE PROTEIN KIN-14A-RELATED"/>
    <property type="match status" value="1"/>
</dbReference>
<reference evidence="6" key="1">
    <citation type="submission" date="2020-06" db="EMBL/GenBank/DDBJ databases">
        <authorList>
            <person name="Li T."/>
            <person name="Hu X."/>
            <person name="Zhang T."/>
            <person name="Song X."/>
            <person name="Zhang H."/>
            <person name="Dai N."/>
            <person name="Sheng W."/>
            <person name="Hou X."/>
            <person name="Wei L."/>
        </authorList>
    </citation>
    <scope>NUCLEOTIDE SEQUENCE</scope>
    <source>
        <strain evidence="6">G01</strain>
        <tissue evidence="6">Leaf</tissue>
    </source>
</reference>
<keyword evidence="3" id="KW-0175">Coiled coil</keyword>
<evidence type="ECO:0000256" key="3">
    <source>
        <dbReference type="SAM" id="Coils"/>
    </source>
</evidence>
<reference evidence="6" key="2">
    <citation type="journal article" date="2024" name="Plant">
        <title>Genomic evolution and insights into agronomic trait innovations of Sesamum species.</title>
        <authorList>
            <person name="Miao H."/>
            <person name="Wang L."/>
            <person name="Qu L."/>
            <person name="Liu H."/>
            <person name="Sun Y."/>
            <person name="Le M."/>
            <person name="Wang Q."/>
            <person name="Wei S."/>
            <person name="Zheng Y."/>
            <person name="Lin W."/>
            <person name="Duan Y."/>
            <person name="Cao H."/>
            <person name="Xiong S."/>
            <person name="Wang X."/>
            <person name="Wei L."/>
            <person name="Li C."/>
            <person name="Ma Q."/>
            <person name="Ju M."/>
            <person name="Zhao R."/>
            <person name="Li G."/>
            <person name="Mu C."/>
            <person name="Tian Q."/>
            <person name="Mei H."/>
            <person name="Zhang T."/>
            <person name="Gao T."/>
            <person name="Zhang H."/>
        </authorList>
    </citation>
    <scope>NUCLEOTIDE SEQUENCE</scope>
    <source>
        <strain evidence="6">G01</strain>
    </source>
</reference>
<feature type="compositionally biased region" description="Polar residues" evidence="4">
    <location>
        <begin position="241"/>
        <end position="261"/>
    </location>
</feature>
<keyword evidence="1" id="KW-0505">Motor protein</keyword>
<protein>
    <submittedName>
        <fullName evidence="6">Kinesin-like protein KIN-14B</fullName>
    </submittedName>
</protein>
<accession>A0AAW2RQB6</accession>
<gene>
    <name evidence="6" type="ORF">Sangu_0231400</name>
</gene>
<evidence type="ECO:0000256" key="2">
    <source>
        <dbReference type="PROSITE-ProRule" id="PRU00283"/>
    </source>
</evidence>
<comment type="caution">
    <text evidence="2">Lacks conserved residue(s) required for the propagation of feature annotation.</text>
</comment>
<name>A0AAW2RQB6_9LAMI</name>
<dbReference type="Gene3D" id="1.20.58.1980">
    <property type="match status" value="1"/>
</dbReference>
<dbReference type="AlphaFoldDB" id="A0AAW2RQB6"/>
<dbReference type="GO" id="GO:0008017">
    <property type="term" value="F:microtubule binding"/>
    <property type="evidence" value="ECO:0007669"/>
    <property type="project" value="InterPro"/>
</dbReference>
<feature type="compositionally biased region" description="Polar residues" evidence="4">
    <location>
        <begin position="308"/>
        <end position="325"/>
    </location>
</feature>
<dbReference type="GO" id="GO:0015630">
    <property type="term" value="C:microtubule cytoskeleton"/>
    <property type="evidence" value="ECO:0007669"/>
    <property type="project" value="TreeGrafter"/>
</dbReference>
<dbReference type="InterPro" id="IPR027640">
    <property type="entry name" value="Kinesin-like_fam"/>
</dbReference>
<feature type="coiled-coil region" evidence="3">
    <location>
        <begin position="185"/>
        <end position="240"/>
    </location>
</feature>
<feature type="domain" description="Kinesin motor" evidence="5">
    <location>
        <begin position="1"/>
        <end position="101"/>
    </location>
</feature>
<dbReference type="GO" id="GO:0003777">
    <property type="term" value="F:microtubule motor activity"/>
    <property type="evidence" value="ECO:0007669"/>
    <property type="project" value="InterPro"/>
</dbReference>
<dbReference type="SUPFAM" id="SSF52540">
    <property type="entry name" value="P-loop containing nucleoside triphosphate hydrolases"/>
    <property type="match status" value="1"/>
</dbReference>
<evidence type="ECO:0000256" key="4">
    <source>
        <dbReference type="SAM" id="MobiDB-lite"/>
    </source>
</evidence>